<dbReference type="KEGG" id="dfe:Dfer_0822"/>
<sequence>MKNTIYLTAVTVIKILIPLLCLAQSKSPALDSMGANMGRQNWERAIHWALKAAEADPSEKNWRYLNAATFASRNHNADLAIKYATLVVDSEIATNAGFGSSFDWLRKDSRWIQLMDRVAQLKEKERQKRIQESLPFRNYQRELLGQTENHLGSLANISSAEELSKAIQVTSPVHSYSHSGRFGYYWLTLSDSLEFPYLAQLPINFDVHRRYPMVVVLHGAVSRQITLPDVADSTRHIAFFGRPFFDRAYQSGVIAVFPYSTNRYNWMMPDDGFDLVPNLVRQVKKMYSIDDQRVYLAGHSNGATGAFSYLLKQPGLFAGFAGLNNRPQVRTGGTFLLNGTNRSFYNVSTDYDYYFPLEGHRTLANLAKQLNIDWVNQEVVGHRNHSFLVNSQDSTVVKIYEALFNNLLVKRRNPFQPRLYWECDNVRHGRVDWLAINELDTLIKKASWHTHQNFAVTGWREVMNPEIILDSTSQAFGFPRRSGAVEAYYSNNRFELKTSRVKSVSIYLSPEMIDFKKPIAVVINGISVFNGNVSANREFIIDAYRREMDHQAIWVKRLQFRVPKK</sequence>
<protein>
    <submittedName>
        <fullName evidence="3">Uncharacterized protein</fullName>
    </submittedName>
</protein>
<dbReference type="PANTHER" id="PTHR43037:SF5">
    <property type="entry name" value="FERULOYL ESTERASE"/>
    <property type="match status" value="1"/>
</dbReference>
<dbReference type="SUPFAM" id="SSF53474">
    <property type="entry name" value="alpha/beta-Hydrolases"/>
    <property type="match status" value="1"/>
</dbReference>
<dbReference type="OrthoDB" id="699118at2"/>
<evidence type="ECO:0000256" key="1">
    <source>
        <dbReference type="ARBA" id="ARBA00022729"/>
    </source>
</evidence>
<dbReference type="RefSeq" id="WP_015810339.1">
    <property type="nucleotide sequence ID" value="NC_013037.1"/>
</dbReference>
<dbReference type="AlphaFoldDB" id="C6W2A9"/>
<dbReference type="PANTHER" id="PTHR43037">
    <property type="entry name" value="UNNAMED PRODUCT-RELATED"/>
    <property type="match status" value="1"/>
</dbReference>
<evidence type="ECO:0000313" key="3">
    <source>
        <dbReference type="EMBL" id="ACT92082.1"/>
    </source>
</evidence>
<dbReference type="InterPro" id="IPR029058">
    <property type="entry name" value="AB_hydrolase_fold"/>
</dbReference>
<accession>C6W2A9</accession>
<dbReference type="Proteomes" id="UP000002011">
    <property type="component" value="Chromosome"/>
</dbReference>
<evidence type="ECO:0000256" key="2">
    <source>
        <dbReference type="ARBA" id="ARBA00022801"/>
    </source>
</evidence>
<proteinExistence type="predicted"/>
<keyword evidence="4" id="KW-1185">Reference proteome</keyword>
<dbReference type="HOGENOM" id="CLU_487312_0_0_10"/>
<dbReference type="Gene3D" id="3.40.50.1820">
    <property type="entry name" value="alpha/beta hydrolase"/>
    <property type="match status" value="1"/>
</dbReference>
<reference evidence="3 4" key="1">
    <citation type="journal article" date="2009" name="Stand. Genomic Sci.">
        <title>Complete genome sequence of Dyadobacter fermentans type strain (NS114).</title>
        <authorList>
            <person name="Lang E."/>
            <person name="Lapidus A."/>
            <person name="Chertkov O."/>
            <person name="Brettin T."/>
            <person name="Detter J.C."/>
            <person name="Han C."/>
            <person name="Copeland A."/>
            <person name="Glavina Del Rio T."/>
            <person name="Nolan M."/>
            <person name="Chen F."/>
            <person name="Lucas S."/>
            <person name="Tice H."/>
            <person name="Cheng J.F."/>
            <person name="Land M."/>
            <person name="Hauser L."/>
            <person name="Chang Y.J."/>
            <person name="Jeffries C.D."/>
            <person name="Kopitz M."/>
            <person name="Bruce D."/>
            <person name="Goodwin L."/>
            <person name="Pitluck S."/>
            <person name="Ovchinnikova G."/>
            <person name="Pati A."/>
            <person name="Ivanova N."/>
            <person name="Mavrommatis K."/>
            <person name="Chen A."/>
            <person name="Palaniappan K."/>
            <person name="Chain P."/>
            <person name="Bristow J."/>
            <person name="Eisen J.A."/>
            <person name="Markowitz V."/>
            <person name="Hugenholtz P."/>
            <person name="Goker M."/>
            <person name="Rohde M."/>
            <person name="Kyrpides N.C."/>
            <person name="Klenk H.P."/>
        </authorList>
    </citation>
    <scope>NUCLEOTIDE SEQUENCE [LARGE SCALE GENOMIC DNA]</scope>
    <source>
        <strain evidence="4">ATCC 700827 / DSM 18053 / CIP 107007 / KCTC 52180 / NS114</strain>
    </source>
</reference>
<organism evidence="3 4">
    <name type="scientific">Dyadobacter fermentans (strain ATCC 700827 / DSM 18053 / CIP 107007 / KCTC 52180 / NS114)</name>
    <dbReference type="NCBI Taxonomy" id="471854"/>
    <lineage>
        <taxon>Bacteria</taxon>
        <taxon>Pseudomonadati</taxon>
        <taxon>Bacteroidota</taxon>
        <taxon>Cytophagia</taxon>
        <taxon>Cytophagales</taxon>
        <taxon>Spirosomataceae</taxon>
        <taxon>Dyadobacter</taxon>
    </lineage>
</organism>
<keyword evidence="2" id="KW-0378">Hydrolase</keyword>
<gene>
    <name evidence="3" type="ordered locus">Dfer_0822</name>
</gene>
<dbReference type="STRING" id="471854.Dfer_0822"/>
<keyword evidence="1" id="KW-0732">Signal</keyword>
<evidence type="ECO:0000313" key="4">
    <source>
        <dbReference type="Proteomes" id="UP000002011"/>
    </source>
</evidence>
<dbReference type="EMBL" id="CP001619">
    <property type="protein sequence ID" value="ACT92082.1"/>
    <property type="molecule type" value="Genomic_DNA"/>
</dbReference>
<name>C6W2A9_DYAFD</name>
<dbReference type="eggNOG" id="COG4099">
    <property type="taxonomic scope" value="Bacteria"/>
</dbReference>
<dbReference type="InterPro" id="IPR050955">
    <property type="entry name" value="Plant_Biomass_Hydrol_Est"/>
</dbReference>
<dbReference type="GO" id="GO:0016787">
    <property type="term" value="F:hydrolase activity"/>
    <property type="evidence" value="ECO:0007669"/>
    <property type="project" value="UniProtKB-KW"/>
</dbReference>